<proteinExistence type="predicted"/>
<comment type="caution">
    <text evidence="2">The sequence shown here is derived from an EMBL/GenBank/DDBJ whole genome shotgun (WGS) entry which is preliminary data.</text>
</comment>
<dbReference type="Gene3D" id="1.10.1760.20">
    <property type="match status" value="1"/>
</dbReference>
<feature type="transmembrane region" description="Helical" evidence="1">
    <location>
        <begin position="12"/>
        <end position="29"/>
    </location>
</feature>
<dbReference type="EMBL" id="JARPYC010000002">
    <property type="protein sequence ID" value="MDT2666262.1"/>
    <property type="molecule type" value="Genomic_DNA"/>
</dbReference>
<feature type="transmembrane region" description="Helical" evidence="1">
    <location>
        <begin position="145"/>
        <end position="162"/>
    </location>
</feature>
<evidence type="ECO:0008006" key="4">
    <source>
        <dbReference type="Google" id="ProtNLM"/>
    </source>
</evidence>
<evidence type="ECO:0000256" key="1">
    <source>
        <dbReference type="SAM" id="Phobius"/>
    </source>
</evidence>
<dbReference type="RefSeq" id="WP_206888677.1">
    <property type="nucleotide sequence ID" value="NZ_CP141685.1"/>
</dbReference>
<evidence type="ECO:0000313" key="2">
    <source>
        <dbReference type="EMBL" id="MDT2666262.1"/>
    </source>
</evidence>
<protein>
    <recommendedName>
        <fullName evidence="4">Niacin transporter NiaX</fullName>
    </recommendedName>
</protein>
<keyword evidence="1" id="KW-0812">Transmembrane</keyword>
<reference evidence="2" key="1">
    <citation type="submission" date="2023-03" db="EMBL/GenBank/DDBJ databases">
        <authorList>
            <person name="Shen W."/>
            <person name="Cai J."/>
        </authorList>
    </citation>
    <scope>NUCLEOTIDE SEQUENCE</scope>
    <source>
        <strain evidence="2">Y3</strain>
    </source>
</reference>
<dbReference type="Proteomes" id="UP001257962">
    <property type="component" value="Unassembled WGS sequence"/>
</dbReference>
<keyword evidence="1" id="KW-0472">Membrane</keyword>
<name>A0AAJ2IX72_9LACT</name>
<keyword evidence="1" id="KW-1133">Transmembrane helix</keyword>
<evidence type="ECO:0000313" key="3">
    <source>
        <dbReference type="Proteomes" id="UP001257962"/>
    </source>
</evidence>
<gene>
    <name evidence="2" type="ORF">P7D34_03305</name>
</gene>
<accession>A0AAJ2IX72</accession>
<sequence length="193" mass="21036">MNSDSRKRIRNLVIGALLTALGILIPMIMPAKIVIGPASFTLASHVPVMAAMFFSPYLAALVAVGTTLGFFISVPVPLIWMRAATHIVVMTAGAWFLKKNPDLVDKKVKLQVFNLILGVFHAGLEALAVLAFYRIGFADLNPQALNSLLMLVFFGGIVHSFVDFNLAFGLCKVLNKIYTIDVFKNSKLKSLAE</sequence>
<dbReference type="AlphaFoldDB" id="A0AAJ2IX72"/>
<feature type="transmembrane region" description="Helical" evidence="1">
    <location>
        <begin position="49"/>
        <end position="72"/>
    </location>
</feature>
<organism evidence="2 3">
    <name type="scientific">Lactococcus petauri</name>
    <dbReference type="NCBI Taxonomy" id="1940789"/>
    <lineage>
        <taxon>Bacteria</taxon>
        <taxon>Bacillati</taxon>
        <taxon>Bacillota</taxon>
        <taxon>Bacilli</taxon>
        <taxon>Lactobacillales</taxon>
        <taxon>Streptococcaceae</taxon>
        <taxon>Lactococcus</taxon>
    </lineage>
</organism>
<feature type="transmembrane region" description="Helical" evidence="1">
    <location>
        <begin position="112"/>
        <end position="133"/>
    </location>
</feature>